<sequence length="199" mass="21793">MDSTATDLSNGMLSDSVDGLLSQDHGELCQRVLCLEKKVQQQEDEIICLKSALADVIRRLGQVEATKAQSSSALPSKPNFRGTPTRRAEKAYSSPLDNAHITPNKRPTTPTHRSAASPRTNTPSKKWSSMSNSLDSSTLHRDGQANKPVELKASKGVEPKSSKPVEPKSSKPVETKRTSKSFERQSSNERRGKRGSKPR</sequence>
<reference evidence="2" key="1">
    <citation type="submission" date="2022-08" db="UniProtKB">
        <authorList>
            <consortium name="EnsemblMetazoa"/>
        </authorList>
    </citation>
    <scope>IDENTIFICATION</scope>
    <source>
        <strain evidence="2">05x7-T-G4-1.051#20</strain>
    </source>
</reference>
<dbReference type="CDD" id="cd21931">
    <property type="entry name" value="TD_EMAP-like"/>
    <property type="match status" value="1"/>
</dbReference>
<feature type="compositionally biased region" description="Basic and acidic residues" evidence="1">
    <location>
        <begin position="138"/>
        <end position="190"/>
    </location>
</feature>
<name>A0A8W8I1P3_MAGGI</name>
<evidence type="ECO:0000313" key="3">
    <source>
        <dbReference type="Proteomes" id="UP000005408"/>
    </source>
</evidence>
<evidence type="ECO:0008006" key="4">
    <source>
        <dbReference type="Google" id="ProtNLM"/>
    </source>
</evidence>
<feature type="compositionally biased region" description="Polar residues" evidence="1">
    <location>
        <begin position="105"/>
        <end position="123"/>
    </location>
</feature>
<dbReference type="EnsemblMetazoa" id="G11953.1">
    <property type="protein sequence ID" value="G11953.1:cds"/>
    <property type="gene ID" value="G11953"/>
</dbReference>
<feature type="region of interest" description="Disordered" evidence="1">
    <location>
        <begin position="64"/>
        <end position="199"/>
    </location>
</feature>
<dbReference type="InterPro" id="IPR049813">
    <property type="entry name" value="Elp-1-like_TD"/>
</dbReference>
<organism evidence="2 3">
    <name type="scientific">Magallana gigas</name>
    <name type="common">Pacific oyster</name>
    <name type="synonym">Crassostrea gigas</name>
    <dbReference type="NCBI Taxonomy" id="29159"/>
    <lineage>
        <taxon>Eukaryota</taxon>
        <taxon>Metazoa</taxon>
        <taxon>Spiralia</taxon>
        <taxon>Lophotrochozoa</taxon>
        <taxon>Mollusca</taxon>
        <taxon>Bivalvia</taxon>
        <taxon>Autobranchia</taxon>
        <taxon>Pteriomorphia</taxon>
        <taxon>Ostreida</taxon>
        <taxon>Ostreoidea</taxon>
        <taxon>Ostreidae</taxon>
        <taxon>Magallana</taxon>
    </lineage>
</organism>
<dbReference type="AlphaFoldDB" id="A0A8W8I1P3"/>
<feature type="compositionally biased region" description="Low complexity" evidence="1">
    <location>
        <begin position="124"/>
        <end position="137"/>
    </location>
</feature>
<dbReference type="Proteomes" id="UP000005408">
    <property type="component" value="Unassembled WGS sequence"/>
</dbReference>
<evidence type="ECO:0000256" key="1">
    <source>
        <dbReference type="SAM" id="MobiDB-lite"/>
    </source>
</evidence>
<protein>
    <recommendedName>
        <fullName evidence="4">Echinoderm microtubule-associated protein-like 1</fullName>
    </recommendedName>
</protein>
<keyword evidence="3" id="KW-1185">Reference proteome</keyword>
<accession>A0A8W8I1P3</accession>
<proteinExistence type="predicted"/>
<evidence type="ECO:0000313" key="2">
    <source>
        <dbReference type="EnsemblMetazoa" id="G11953.1:cds"/>
    </source>
</evidence>